<reference evidence="9 10" key="1">
    <citation type="submission" date="2012-01" db="EMBL/GenBank/DDBJ databases">
        <title>Complete sequence of Desulfotomaculum gibsoniae DSM 7213.</title>
        <authorList>
            <consortium name="US DOE Joint Genome Institute"/>
            <person name="Lucas S."/>
            <person name="Han J."/>
            <person name="Lapidus A."/>
            <person name="Cheng J.-F."/>
            <person name="Goodwin L."/>
            <person name="Pitluck S."/>
            <person name="Peters L."/>
            <person name="Ovchinnikova G."/>
            <person name="Teshima H."/>
            <person name="Detter J.C."/>
            <person name="Han C."/>
            <person name="Tapia R."/>
            <person name="Land M."/>
            <person name="Hauser L."/>
            <person name="Kyrpides N."/>
            <person name="Ivanova N."/>
            <person name="Pagani I."/>
            <person name="Parshina S."/>
            <person name="Plugge C."/>
            <person name="Muyzer G."/>
            <person name="Kuever J."/>
            <person name="Ivanova A."/>
            <person name="Nazina T."/>
            <person name="Klenk H.-P."/>
            <person name="Brambilla E."/>
            <person name="Spring S."/>
            <person name="Stams A.F."/>
            <person name="Woyke T."/>
        </authorList>
    </citation>
    <scope>NUCLEOTIDE SEQUENCE [LARGE SCALE GENOMIC DNA]</scope>
    <source>
        <strain evidence="9 10">DSM 7213</strain>
    </source>
</reference>
<evidence type="ECO:0000313" key="9">
    <source>
        <dbReference type="EMBL" id="AGL03076.1"/>
    </source>
</evidence>
<dbReference type="Proteomes" id="UP000013520">
    <property type="component" value="Chromosome"/>
</dbReference>
<dbReference type="HOGENOM" id="CLU_077149_0_1_9"/>
<dbReference type="KEGG" id="dgi:Desgi_3754"/>
<comment type="similarity">
    <text evidence="2">Belongs to the UPF0702 family.</text>
</comment>
<keyword evidence="3" id="KW-1003">Cell membrane</keyword>
<dbReference type="Pfam" id="PF04239">
    <property type="entry name" value="DUF421"/>
    <property type="match status" value="1"/>
</dbReference>
<protein>
    <submittedName>
        <fullName evidence="9">Putative membrane protein</fullName>
    </submittedName>
</protein>
<feature type="transmembrane region" description="Helical" evidence="7">
    <location>
        <begin position="6"/>
        <end position="21"/>
    </location>
</feature>
<evidence type="ECO:0000256" key="2">
    <source>
        <dbReference type="ARBA" id="ARBA00006448"/>
    </source>
</evidence>
<feature type="transmembrane region" description="Helical" evidence="7">
    <location>
        <begin position="52"/>
        <end position="74"/>
    </location>
</feature>
<dbReference type="STRING" id="767817.Desgi_3754"/>
<dbReference type="PANTHER" id="PTHR34582:SF6">
    <property type="entry name" value="UPF0702 TRANSMEMBRANE PROTEIN YCAP"/>
    <property type="match status" value="1"/>
</dbReference>
<keyword evidence="10" id="KW-1185">Reference proteome</keyword>
<comment type="subcellular location">
    <subcellularLocation>
        <location evidence="1">Cell membrane</location>
        <topology evidence="1">Multi-pass membrane protein</topology>
    </subcellularLocation>
</comment>
<dbReference type="InterPro" id="IPR007353">
    <property type="entry name" value="DUF421"/>
</dbReference>
<keyword evidence="4 7" id="KW-0812">Transmembrane</keyword>
<keyword evidence="6 7" id="KW-0472">Membrane</keyword>
<dbReference type="InterPro" id="IPR023090">
    <property type="entry name" value="UPF0702_alpha/beta_dom_sf"/>
</dbReference>
<organism evidence="9 10">
    <name type="scientific">Desulfoscipio gibsoniae DSM 7213</name>
    <dbReference type="NCBI Taxonomy" id="767817"/>
    <lineage>
        <taxon>Bacteria</taxon>
        <taxon>Bacillati</taxon>
        <taxon>Bacillota</taxon>
        <taxon>Clostridia</taxon>
        <taxon>Eubacteriales</taxon>
        <taxon>Desulfallaceae</taxon>
        <taxon>Desulfoscipio</taxon>
    </lineage>
</organism>
<evidence type="ECO:0000256" key="6">
    <source>
        <dbReference type="ARBA" id="ARBA00023136"/>
    </source>
</evidence>
<evidence type="ECO:0000256" key="3">
    <source>
        <dbReference type="ARBA" id="ARBA00022475"/>
    </source>
</evidence>
<dbReference type="eggNOG" id="COG2323">
    <property type="taxonomic scope" value="Bacteria"/>
</dbReference>
<gene>
    <name evidence="9" type="ORF">Desgi_3754</name>
</gene>
<dbReference type="GO" id="GO:0005886">
    <property type="term" value="C:plasma membrane"/>
    <property type="evidence" value="ECO:0007669"/>
    <property type="project" value="UniProtKB-SubCell"/>
</dbReference>
<dbReference type="Gene3D" id="3.30.240.20">
    <property type="entry name" value="bsu07140 like domains"/>
    <property type="match status" value="2"/>
</dbReference>
<dbReference type="AlphaFoldDB" id="R4KTZ3"/>
<evidence type="ECO:0000256" key="1">
    <source>
        <dbReference type="ARBA" id="ARBA00004651"/>
    </source>
</evidence>
<evidence type="ECO:0000313" key="10">
    <source>
        <dbReference type="Proteomes" id="UP000013520"/>
    </source>
</evidence>
<evidence type="ECO:0000259" key="8">
    <source>
        <dbReference type="Pfam" id="PF04239"/>
    </source>
</evidence>
<dbReference type="EMBL" id="CP003273">
    <property type="protein sequence ID" value="AGL03076.1"/>
    <property type="molecule type" value="Genomic_DNA"/>
</dbReference>
<dbReference type="PANTHER" id="PTHR34582">
    <property type="entry name" value="UPF0702 TRANSMEMBRANE PROTEIN YCAP"/>
    <property type="match status" value="1"/>
</dbReference>
<keyword evidence="5 7" id="KW-1133">Transmembrane helix</keyword>
<evidence type="ECO:0000256" key="7">
    <source>
        <dbReference type="SAM" id="Phobius"/>
    </source>
</evidence>
<evidence type="ECO:0000256" key="4">
    <source>
        <dbReference type="ARBA" id="ARBA00022692"/>
    </source>
</evidence>
<feature type="domain" description="YetF C-terminal" evidence="8">
    <location>
        <begin position="77"/>
        <end position="209"/>
    </location>
</feature>
<evidence type="ECO:0000256" key="5">
    <source>
        <dbReference type="ARBA" id="ARBA00022989"/>
    </source>
</evidence>
<name>R4KTZ3_9FIRM</name>
<sequence>MIIIRTLILYIAVLTVMRIMGKREIGQLQPFELVVALMIADLAAIPMQDTGIPLLSGIIPIIILMAAQVALSYISMKSLNARGIICGRPSVVVANGKLVEQELRYLRYNINDLLEQLRAKNYPNLADVEFAILETNGQLSVIPKSQKRALQPVDLQINTKYEGIPLTLIIDGQLNEQNLRKVNLTREWLVIELHKFGIDDFKRVLFASLDTAGQLFYQLKGKPDGGRV</sequence>
<proteinExistence type="inferred from homology"/>
<accession>R4KTZ3</accession>